<comment type="similarity">
    <text evidence="2">Belongs to the IPP transferase family.</text>
</comment>
<dbReference type="PANTHER" id="PTHR11088:SF60">
    <property type="entry name" value="TRNA DIMETHYLALLYLTRANSFERASE"/>
    <property type="match status" value="1"/>
</dbReference>
<comment type="cofactor">
    <cofactor evidence="1">
        <name>Mg(2+)</name>
        <dbReference type="ChEBI" id="CHEBI:18420"/>
    </cofactor>
</comment>
<dbReference type="GO" id="GO:0009691">
    <property type="term" value="P:cytokinin biosynthetic process"/>
    <property type="evidence" value="ECO:0007669"/>
    <property type="project" value="TreeGrafter"/>
</dbReference>
<dbReference type="GO" id="GO:0052381">
    <property type="term" value="F:tRNA dimethylallyltransferase activity"/>
    <property type="evidence" value="ECO:0007669"/>
    <property type="project" value="UniProtKB-EC"/>
</dbReference>
<keyword evidence="6" id="KW-0547">Nucleotide-binding</keyword>
<evidence type="ECO:0000256" key="6">
    <source>
        <dbReference type="ARBA" id="ARBA00022741"/>
    </source>
</evidence>
<keyword evidence="7" id="KW-0067">ATP-binding</keyword>
<dbReference type="EC" id="2.5.1.75" evidence="3"/>
<dbReference type="InterPro" id="IPR018022">
    <property type="entry name" value="IPT"/>
</dbReference>
<dbReference type="GO" id="GO:0006400">
    <property type="term" value="P:tRNA modification"/>
    <property type="evidence" value="ECO:0007669"/>
    <property type="project" value="TreeGrafter"/>
</dbReference>
<feature type="region of interest" description="Disordered" evidence="10">
    <location>
        <begin position="266"/>
        <end position="291"/>
    </location>
</feature>
<keyword evidence="13" id="KW-1185">Reference proteome</keyword>
<evidence type="ECO:0000256" key="8">
    <source>
        <dbReference type="ARBA" id="ARBA00022842"/>
    </source>
</evidence>
<keyword evidence="4" id="KW-0808">Transferase</keyword>
<protein>
    <recommendedName>
        <fullName evidence="3">tRNA dimethylallyltransferase</fullName>
        <ecNumber evidence="3">2.5.1.75</ecNumber>
    </recommendedName>
</protein>
<dbReference type="Proteomes" id="UP000722791">
    <property type="component" value="Unassembled WGS sequence"/>
</dbReference>
<comment type="catalytic activity">
    <reaction evidence="9">
        <text>adenosine(37) in tRNA + dimethylallyl diphosphate = N(6)-dimethylallyladenosine(37) in tRNA + diphosphate</text>
        <dbReference type="Rhea" id="RHEA:26482"/>
        <dbReference type="Rhea" id="RHEA-COMP:10162"/>
        <dbReference type="Rhea" id="RHEA-COMP:10375"/>
        <dbReference type="ChEBI" id="CHEBI:33019"/>
        <dbReference type="ChEBI" id="CHEBI:57623"/>
        <dbReference type="ChEBI" id="CHEBI:74411"/>
        <dbReference type="ChEBI" id="CHEBI:74415"/>
        <dbReference type="EC" id="2.5.1.75"/>
    </reaction>
</comment>
<comment type="caution">
    <text evidence="11">The sequence shown here is derived from an EMBL/GenBank/DDBJ whole genome shotgun (WGS) entry which is preliminary data.</text>
</comment>
<feature type="region of interest" description="Disordered" evidence="10">
    <location>
        <begin position="44"/>
        <end position="66"/>
    </location>
</feature>
<evidence type="ECO:0000256" key="2">
    <source>
        <dbReference type="ARBA" id="ARBA00005842"/>
    </source>
</evidence>
<evidence type="ECO:0000256" key="5">
    <source>
        <dbReference type="ARBA" id="ARBA00022694"/>
    </source>
</evidence>
<feature type="compositionally biased region" description="Basic and acidic residues" evidence="10">
    <location>
        <begin position="648"/>
        <end position="666"/>
    </location>
</feature>
<feature type="region of interest" description="Disordered" evidence="10">
    <location>
        <begin position="556"/>
        <end position="583"/>
    </location>
</feature>
<evidence type="ECO:0000256" key="9">
    <source>
        <dbReference type="ARBA" id="ARBA00049563"/>
    </source>
</evidence>
<evidence type="ECO:0000256" key="3">
    <source>
        <dbReference type="ARBA" id="ARBA00012665"/>
    </source>
</evidence>
<evidence type="ECO:0000313" key="12">
    <source>
        <dbReference type="EMBL" id="GIM00909.1"/>
    </source>
</evidence>
<name>A0A8J4C647_9CHLO</name>
<evidence type="ECO:0000256" key="10">
    <source>
        <dbReference type="SAM" id="MobiDB-lite"/>
    </source>
</evidence>
<evidence type="ECO:0000256" key="1">
    <source>
        <dbReference type="ARBA" id="ARBA00001946"/>
    </source>
</evidence>
<feature type="compositionally biased region" description="Low complexity" evidence="10">
    <location>
        <begin position="266"/>
        <end position="283"/>
    </location>
</feature>
<dbReference type="HAMAP" id="MF_00185">
    <property type="entry name" value="IPP_trans"/>
    <property type="match status" value="1"/>
</dbReference>
<gene>
    <name evidence="11" type="ORF">Vretifemale_5704</name>
    <name evidence="12" type="ORF">Vretimale_5799</name>
</gene>
<sequence length="686" mass="71848">MLCSSIAGAATSTMTGSAAFEGHEAQDQQARDSLSAFALPHQLSPQQGLPAQPETANHRSAVGSGASQPRPLVVIVTGPTAVGKTAISLLLAKRLTQPLQQQPEQRGLGDGGAAHEGTGPRKGAAIEAGSGGVGDGSRDAGITARFGGEVISADSVQVYCGLDVGSDKLPPAERQGVPHHLIDVRDPLEDFSAGEFFECARPVMEDIIRRGGVPLVVGGTGLYLRWLVVGKGGAPRATPEVVTAVEAAIKAAWERAEARKQAAAAAAATDTSVPATAAEAEANARGDGCTGEDGAWTASSVADPIEAGERTSCLTEDEKWEAAAALLLDWGDEVAYERIRAERNNYYRLERALSILLMHPGSRLADFEPRADSDSELDFDFRCFFLHRPRLQLYDRIAARIEEMILGGGLFAEATMLLRRGLAPGANMAAKAIGYRQAMEWLIAAKAAGRPVGLADLCALHGSICQATHKLVRSQMTWFRDDPMYRWINVDGRDPGDVVSEILRELAKPQHEGGCGDSGRLSKEEQKAVMRYRPQLKLLTDANAKAAATMAAAAALPPQPQAVPTDPDLSLPLPPPPRPVKPKSKTALAAEAAATAAAAAEAQLAPLLARINEELLPSIPDSATAAAVAAAAAALGAGPAVAVHCTSEGREVTADEPEAKRSRSGDRAGYNVCDRIMEAVDVGTSG</sequence>
<organism evidence="11 13">
    <name type="scientific">Volvox reticuliferus</name>
    <dbReference type="NCBI Taxonomy" id="1737510"/>
    <lineage>
        <taxon>Eukaryota</taxon>
        <taxon>Viridiplantae</taxon>
        <taxon>Chlorophyta</taxon>
        <taxon>core chlorophytes</taxon>
        <taxon>Chlorophyceae</taxon>
        <taxon>CS clade</taxon>
        <taxon>Chlamydomonadales</taxon>
        <taxon>Volvocaceae</taxon>
        <taxon>Volvox</taxon>
    </lineage>
</organism>
<proteinExistence type="inferred from homology"/>
<evidence type="ECO:0000256" key="7">
    <source>
        <dbReference type="ARBA" id="ARBA00022840"/>
    </source>
</evidence>
<keyword evidence="5" id="KW-0819">tRNA processing</keyword>
<evidence type="ECO:0000313" key="13">
    <source>
        <dbReference type="Proteomes" id="UP000747110"/>
    </source>
</evidence>
<dbReference type="InterPro" id="IPR039657">
    <property type="entry name" value="Dimethylallyltransferase"/>
</dbReference>
<accession>A0A8J4C647</accession>
<dbReference type="Gene3D" id="3.40.50.300">
    <property type="entry name" value="P-loop containing nucleotide triphosphate hydrolases"/>
    <property type="match status" value="1"/>
</dbReference>
<dbReference type="Proteomes" id="UP000747110">
    <property type="component" value="Unassembled WGS sequence"/>
</dbReference>
<dbReference type="AlphaFoldDB" id="A0A8J4C647"/>
<feature type="region of interest" description="Disordered" evidence="10">
    <location>
        <begin position="648"/>
        <end position="668"/>
    </location>
</feature>
<dbReference type="InterPro" id="IPR027417">
    <property type="entry name" value="P-loop_NTPase"/>
</dbReference>
<dbReference type="SUPFAM" id="SSF52540">
    <property type="entry name" value="P-loop containing nucleoside triphosphate hydrolases"/>
    <property type="match status" value="1"/>
</dbReference>
<evidence type="ECO:0000313" key="11">
    <source>
        <dbReference type="EMBL" id="GIL76197.1"/>
    </source>
</evidence>
<reference evidence="11" key="1">
    <citation type="journal article" date="2021" name="Proc. Natl. Acad. Sci. U.S.A.">
        <title>Three genomes in the algal genus Volvox reveal the fate of a haploid sex-determining region after a transition to homothallism.</title>
        <authorList>
            <person name="Yamamoto K."/>
            <person name="Hamaji T."/>
            <person name="Kawai-Toyooka H."/>
            <person name="Matsuzaki R."/>
            <person name="Takahashi F."/>
            <person name="Nishimura Y."/>
            <person name="Kawachi M."/>
            <person name="Noguchi H."/>
            <person name="Minakuchi Y."/>
            <person name="Umen J.G."/>
            <person name="Toyoda A."/>
            <person name="Nozaki H."/>
        </authorList>
    </citation>
    <scope>NUCLEOTIDE SEQUENCE</scope>
    <source>
        <strain evidence="12">NIES-3785</strain>
        <strain evidence="11">NIES-3786</strain>
    </source>
</reference>
<dbReference type="EMBL" id="BNCQ01000008">
    <property type="protein sequence ID" value="GIM00909.1"/>
    <property type="molecule type" value="Genomic_DNA"/>
</dbReference>
<keyword evidence="8" id="KW-0460">Magnesium</keyword>
<feature type="region of interest" description="Disordered" evidence="10">
    <location>
        <begin position="100"/>
        <end position="134"/>
    </location>
</feature>
<dbReference type="GO" id="GO:0005524">
    <property type="term" value="F:ATP binding"/>
    <property type="evidence" value="ECO:0007669"/>
    <property type="project" value="UniProtKB-KW"/>
</dbReference>
<dbReference type="OrthoDB" id="775260at2759"/>
<dbReference type="EMBL" id="BNCP01000008">
    <property type="protein sequence ID" value="GIL76197.1"/>
    <property type="molecule type" value="Genomic_DNA"/>
</dbReference>
<evidence type="ECO:0000256" key="4">
    <source>
        <dbReference type="ARBA" id="ARBA00022679"/>
    </source>
</evidence>
<dbReference type="Pfam" id="PF01715">
    <property type="entry name" value="IPPT"/>
    <property type="match status" value="2"/>
</dbReference>
<dbReference type="PANTHER" id="PTHR11088">
    <property type="entry name" value="TRNA DIMETHYLALLYLTRANSFERASE"/>
    <property type="match status" value="1"/>
</dbReference>